<dbReference type="EMBL" id="JFCB01000013">
    <property type="protein sequence ID" value="KES06049.1"/>
    <property type="molecule type" value="Genomic_DNA"/>
</dbReference>
<gene>
    <name evidence="1" type="ORF">BU52_16650</name>
</gene>
<keyword evidence="2" id="KW-1185">Reference proteome</keyword>
<evidence type="ECO:0000313" key="2">
    <source>
        <dbReference type="Proteomes" id="UP000028341"/>
    </source>
</evidence>
<dbReference type="STRING" id="55952.BU52_16650"/>
<dbReference type="eggNOG" id="ENOG5030VAE">
    <property type="taxonomic scope" value="Bacteria"/>
</dbReference>
<comment type="caution">
    <text evidence="1">The sequence shown here is derived from an EMBL/GenBank/DDBJ whole genome shotgun (WGS) entry which is preliminary data.</text>
</comment>
<dbReference type="Proteomes" id="UP000028341">
    <property type="component" value="Unassembled WGS sequence"/>
</dbReference>
<sequence>MDEVRRQGLERIRSKLELITRVEAEHGFGVIIEGTTNPEPVPELPQGVSEVFGLFSRLGADHFRFFQPDEIQDAAAWAAREIVPHCPLGTPLTIGCERHRAPRDIECGSGIWLDVDDGDVYYCDIDDYIHLYKHPDETIDVLVFADDIVTFFDRFVLGPAYPQLVAAMIGPGSVTERDRRGRYRDTWLRLLVESGLATADDREAIWAMPDVTRLTLSD</sequence>
<reference evidence="1 2" key="1">
    <citation type="submission" date="2014-02" db="EMBL/GenBank/DDBJ databases">
        <title>The genome announcement of Streptomyces toyocaensis NRRL15009.</title>
        <authorList>
            <person name="Hong H.-J."/>
            <person name="Kwun M.J."/>
        </authorList>
    </citation>
    <scope>NUCLEOTIDE SEQUENCE [LARGE SCALE GENOMIC DNA]</scope>
    <source>
        <strain evidence="1 2">NRRL 15009</strain>
    </source>
</reference>
<evidence type="ECO:0000313" key="1">
    <source>
        <dbReference type="EMBL" id="KES06049.1"/>
    </source>
</evidence>
<dbReference type="AlphaFoldDB" id="A0A081XR76"/>
<dbReference type="RefSeq" id="WP_037934508.1">
    <property type="nucleotide sequence ID" value="NZ_JBFADL010000029.1"/>
</dbReference>
<name>A0A081XR76_STRTO</name>
<protein>
    <submittedName>
        <fullName evidence="1">Uncharacterized protein</fullName>
    </submittedName>
</protein>
<accession>A0A081XR76</accession>
<proteinExistence type="predicted"/>
<organism evidence="1 2">
    <name type="scientific">Streptomyces toyocaensis</name>
    <dbReference type="NCBI Taxonomy" id="55952"/>
    <lineage>
        <taxon>Bacteria</taxon>
        <taxon>Bacillati</taxon>
        <taxon>Actinomycetota</taxon>
        <taxon>Actinomycetes</taxon>
        <taxon>Kitasatosporales</taxon>
        <taxon>Streptomycetaceae</taxon>
        <taxon>Streptomyces</taxon>
    </lineage>
</organism>
<dbReference type="OrthoDB" id="3465414at2"/>